<feature type="signal peptide" evidence="2">
    <location>
        <begin position="1"/>
        <end position="18"/>
    </location>
</feature>
<dbReference type="OrthoDB" id="7062224at2"/>
<evidence type="ECO:0000256" key="1">
    <source>
        <dbReference type="SAM" id="MobiDB-lite"/>
    </source>
</evidence>
<evidence type="ECO:0008006" key="5">
    <source>
        <dbReference type="Google" id="ProtNLM"/>
    </source>
</evidence>
<protein>
    <recommendedName>
        <fullName evidence="5">Lipoprotein</fullName>
    </recommendedName>
</protein>
<feature type="region of interest" description="Disordered" evidence="1">
    <location>
        <begin position="20"/>
        <end position="48"/>
    </location>
</feature>
<dbReference type="KEGG" id="oai:OLEAN_C16700"/>
<dbReference type="AlphaFoldDB" id="R4YLW4"/>
<evidence type="ECO:0000313" key="3">
    <source>
        <dbReference type="EMBL" id="CCK75846.1"/>
    </source>
</evidence>
<accession>R4YLW4</accession>
<reference evidence="3 4" key="1">
    <citation type="journal article" date="2013" name="Nat. Commun.">
        <title>Genome sequence and functional genomic analysis of the oil-degrading bacterium Oleispira antarctica.</title>
        <authorList>
            <person name="Kube M."/>
            <person name="Chernikova T.N."/>
            <person name="Al-Ramahi Y."/>
            <person name="Beloqui A."/>
            <person name="Lopez-Cortez N."/>
            <person name="Guazzaroni M.E."/>
            <person name="Heipieper H.J."/>
            <person name="Klages S."/>
            <person name="Kotsyurbenko O.R."/>
            <person name="Langer I."/>
            <person name="Nechitaylo T.Y."/>
            <person name="Lunsdorf H."/>
            <person name="Fernandez M."/>
            <person name="Juarez S."/>
            <person name="Ciordia S."/>
            <person name="Singer A."/>
            <person name="Kagan O."/>
            <person name="Egorova O."/>
            <person name="Petit P.A."/>
            <person name="Stogios P."/>
            <person name="Kim Y."/>
            <person name="Tchigvintsev A."/>
            <person name="Flick R."/>
            <person name="Denaro R."/>
            <person name="Genovese M."/>
            <person name="Albar J.P."/>
            <person name="Reva O.N."/>
            <person name="Martinez-Gomariz M."/>
            <person name="Tran H."/>
            <person name="Ferrer M."/>
            <person name="Savchenko A."/>
            <person name="Yakunin A.F."/>
            <person name="Yakimov M.M."/>
            <person name="Golyshina O.V."/>
            <person name="Reinhardt R."/>
            <person name="Golyshin P.N."/>
        </authorList>
    </citation>
    <scope>NUCLEOTIDE SEQUENCE [LARGE SCALE GENOMIC DNA]</scope>
</reference>
<dbReference type="HOGENOM" id="CLU_969230_0_0_6"/>
<sequence length="287" mass="30770">MKQLLTLLISSALLTACGADSSTNDDSSSADAFPGQGVPPTTPPKENDLVSETHRVCNFVENEENDDVLTANSAIDESETWVLIESMTGAASDIDLDSIPENDQFLAAFASAAFLAPSFADIFSVLNSAYACSEEKYTENQCNWEIDFGETGSKVETVFGSNQSYTSTVSTREDALSSLQQSIVLQGTIGDLGNITLELYEEGINVGTRVATRSAGGTETVRWTSEMTNWVATETSSCTGSLEYEDIRESKTVTLNAQWTLGGTSTSGVLDYLSISEEDSASITINW</sequence>
<proteinExistence type="predicted"/>
<evidence type="ECO:0000256" key="2">
    <source>
        <dbReference type="SAM" id="SignalP"/>
    </source>
</evidence>
<feature type="chain" id="PRO_5004374223" description="Lipoprotein" evidence="2">
    <location>
        <begin position="19"/>
        <end position="287"/>
    </location>
</feature>
<keyword evidence="4" id="KW-1185">Reference proteome</keyword>
<evidence type="ECO:0000313" key="4">
    <source>
        <dbReference type="Proteomes" id="UP000032749"/>
    </source>
</evidence>
<keyword evidence="2" id="KW-0732">Signal</keyword>
<dbReference type="PROSITE" id="PS51257">
    <property type="entry name" value="PROKAR_LIPOPROTEIN"/>
    <property type="match status" value="1"/>
</dbReference>
<name>R4YLW4_OLEAN</name>
<gene>
    <name evidence="3" type="ORF">OLEAN_C16700</name>
</gene>
<organism evidence="3 4">
    <name type="scientific">Oleispira antarctica RB-8</name>
    <dbReference type="NCBI Taxonomy" id="698738"/>
    <lineage>
        <taxon>Bacteria</taxon>
        <taxon>Pseudomonadati</taxon>
        <taxon>Pseudomonadota</taxon>
        <taxon>Gammaproteobacteria</taxon>
        <taxon>Oceanospirillales</taxon>
        <taxon>Oceanospirillaceae</taxon>
        <taxon>Oleispira</taxon>
    </lineage>
</organism>
<dbReference type="Proteomes" id="UP000032749">
    <property type="component" value="Chromosome"/>
</dbReference>
<feature type="compositionally biased region" description="Low complexity" evidence="1">
    <location>
        <begin position="20"/>
        <end position="32"/>
    </location>
</feature>
<dbReference type="EMBL" id="FO203512">
    <property type="protein sequence ID" value="CCK75846.1"/>
    <property type="molecule type" value="Genomic_DNA"/>
</dbReference>